<dbReference type="Pfam" id="PF11010">
    <property type="entry name" value="DUF2848"/>
    <property type="match status" value="1"/>
</dbReference>
<dbReference type="RefSeq" id="WP_094907592.1">
    <property type="nucleotide sequence ID" value="NZ_BJUN01000002.1"/>
</dbReference>
<dbReference type="AlphaFoldDB" id="A0A510Y2X9"/>
<dbReference type="OrthoDB" id="9792678at2"/>
<dbReference type="InterPro" id="IPR021269">
    <property type="entry name" value="DUF2848"/>
</dbReference>
<keyword evidence="2" id="KW-1185">Reference proteome</keyword>
<evidence type="ECO:0000313" key="1">
    <source>
        <dbReference type="EMBL" id="GEK57676.1"/>
    </source>
</evidence>
<gene>
    <name evidence="1" type="ORF">MHA01_05810</name>
</gene>
<evidence type="ECO:0008006" key="3">
    <source>
        <dbReference type="Google" id="ProtNLM"/>
    </source>
</evidence>
<dbReference type="STRING" id="1371.GCA_900166605_00507"/>
<comment type="caution">
    <text evidence="1">The sequence shown here is derived from an EMBL/GenBank/DDBJ whole genome shotgun (WGS) entry which is preliminary data.</text>
</comment>
<proteinExistence type="predicted"/>
<dbReference type="EMBL" id="BJUN01000002">
    <property type="protein sequence ID" value="GEK57676.1"/>
    <property type="molecule type" value="Genomic_DNA"/>
</dbReference>
<reference evidence="1 2" key="1">
    <citation type="submission" date="2019-07" db="EMBL/GenBank/DDBJ databases">
        <title>Whole genome shotgun sequence of Marinococcus halophilus NBRC 102359.</title>
        <authorList>
            <person name="Hosoyama A."/>
            <person name="Uohara A."/>
            <person name="Ohji S."/>
            <person name="Ichikawa N."/>
        </authorList>
    </citation>
    <scope>NUCLEOTIDE SEQUENCE [LARGE SCALE GENOMIC DNA]</scope>
    <source>
        <strain evidence="1 2">NBRC 102359</strain>
    </source>
</reference>
<organism evidence="1 2">
    <name type="scientific">Marinococcus halophilus</name>
    <dbReference type="NCBI Taxonomy" id="1371"/>
    <lineage>
        <taxon>Bacteria</taxon>
        <taxon>Bacillati</taxon>
        <taxon>Bacillota</taxon>
        <taxon>Bacilli</taxon>
        <taxon>Bacillales</taxon>
        <taxon>Bacillaceae</taxon>
        <taxon>Marinococcus</taxon>
    </lineage>
</organism>
<accession>A0A510Y2X9</accession>
<protein>
    <recommendedName>
        <fullName evidence="3">DUF2848 domain-containing protein</fullName>
    </recommendedName>
</protein>
<dbReference type="Proteomes" id="UP000321051">
    <property type="component" value="Unassembled WGS sequence"/>
</dbReference>
<name>A0A510Y2X9_MARHA</name>
<evidence type="ECO:0000313" key="2">
    <source>
        <dbReference type="Proteomes" id="UP000321051"/>
    </source>
</evidence>
<sequence>MKNHLTLREQPSGKEIGVDVNRVFNAGYAGSDQEKVQEHIDELAKLGVPTPQTTPTLYPIANNNPTTDDTIQVQHEETSGEIEYVLIWAEGELYVTVGSDHTDRRLETFSVPMSKQAYPNIIASDIWKYSDVKDHWDQITFACWASSGDEKELYQQGKVTDLMTPEEWAPQFESMQVHTEGNFFFSATINTVAKSLAFADYYEFELHDPVRNQTIRHAYRVEQLQQPVE</sequence>